<accession>A0ACB8YT04</accession>
<name>A0ACB8YT04_9ASTR</name>
<dbReference type="Proteomes" id="UP001056120">
    <property type="component" value="Linkage Group LG27"/>
</dbReference>
<reference evidence="1 2" key="2">
    <citation type="journal article" date="2022" name="Mol. Ecol. Resour.">
        <title>The genomes of chicory, endive, great burdock and yacon provide insights into Asteraceae paleo-polyploidization history and plant inulin production.</title>
        <authorList>
            <person name="Fan W."/>
            <person name="Wang S."/>
            <person name="Wang H."/>
            <person name="Wang A."/>
            <person name="Jiang F."/>
            <person name="Liu H."/>
            <person name="Zhao H."/>
            <person name="Xu D."/>
            <person name="Zhang Y."/>
        </authorList>
    </citation>
    <scope>NUCLEOTIDE SEQUENCE [LARGE SCALE GENOMIC DNA]</scope>
    <source>
        <strain evidence="2">cv. Yunnan</strain>
        <tissue evidence="1">Leaves</tissue>
    </source>
</reference>
<organism evidence="1 2">
    <name type="scientific">Smallanthus sonchifolius</name>
    <dbReference type="NCBI Taxonomy" id="185202"/>
    <lineage>
        <taxon>Eukaryota</taxon>
        <taxon>Viridiplantae</taxon>
        <taxon>Streptophyta</taxon>
        <taxon>Embryophyta</taxon>
        <taxon>Tracheophyta</taxon>
        <taxon>Spermatophyta</taxon>
        <taxon>Magnoliopsida</taxon>
        <taxon>eudicotyledons</taxon>
        <taxon>Gunneridae</taxon>
        <taxon>Pentapetalae</taxon>
        <taxon>asterids</taxon>
        <taxon>campanulids</taxon>
        <taxon>Asterales</taxon>
        <taxon>Asteraceae</taxon>
        <taxon>Asteroideae</taxon>
        <taxon>Heliantheae alliance</taxon>
        <taxon>Millerieae</taxon>
        <taxon>Smallanthus</taxon>
    </lineage>
</organism>
<evidence type="ECO:0000313" key="1">
    <source>
        <dbReference type="EMBL" id="KAI3688241.1"/>
    </source>
</evidence>
<dbReference type="EMBL" id="CM042044">
    <property type="protein sequence ID" value="KAI3688241.1"/>
    <property type="molecule type" value="Genomic_DNA"/>
</dbReference>
<proteinExistence type="predicted"/>
<evidence type="ECO:0000313" key="2">
    <source>
        <dbReference type="Proteomes" id="UP001056120"/>
    </source>
</evidence>
<keyword evidence="2" id="KW-1185">Reference proteome</keyword>
<sequence>MTRYYNNNNNISYYEYIRQLSMPIHLLFFVCVVFIFMCFTWYINYESKVERFMHQLKILLMLTPIILLVLVHWFSSSDQRTWFSSLVPFPEKDSLHRAGGSPWGVAIVLVFLIFMVSHRSSFHERWFPLSRR</sequence>
<comment type="caution">
    <text evidence="1">The sequence shown here is derived from an EMBL/GenBank/DDBJ whole genome shotgun (WGS) entry which is preliminary data.</text>
</comment>
<protein>
    <submittedName>
        <fullName evidence="1">Uncharacterized protein</fullName>
    </submittedName>
</protein>
<gene>
    <name evidence="1" type="ORF">L1987_81952</name>
</gene>
<reference evidence="2" key="1">
    <citation type="journal article" date="2022" name="Mol. Ecol. Resour.">
        <title>The genomes of chicory, endive, great burdock and yacon provide insights into Asteraceae palaeo-polyploidization history and plant inulin production.</title>
        <authorList>
            <person name="Fan W."/>
            <person name="Wang S."/>
            <person name="Wang H."/>
            <person name="Wang A."/>
            <person name="Jiang F."/>
            <person name="Liu H."/>
            <person name="Zhao H."/>
            <person name="Xu D."/>
            <person name="Zhang Y."/>
        </authorList>
    </citation>
    <scope>NUCLEOTIDE SEQUENCE [LARGE SCALE GENOMIC DNA]</scope>
    <source>
        <strain evidence="2">cv. Yunnan</strain>
    </source>
</reference>